<evidence type="ECO:0000313" key="6">
    <source>
        <dbReference type="Proteomes" id="UP000578112"/>
    </source>
</evidence>
<dbReference type="SUPFAM" id="SSF46785">
    <property type="entry name" value="Winged helix' DNA-binding domain"/>
    <property type="match status" value="1"/>
</dbReference>
<keyword evidence="1" id="KW-0805">Transcription regulation</keyword>
<evidence type="ECO:0000256" key="1">
    <source>
        <dbReference type="ARBA" id="ARBA00023015"/>
    </source>
</evidence>
<comment type="caution">
    <text evidence="5">The sequence shown here is derived from an EMBL/GenBank/DDBJ whole genome shotgun (WGS) entry which is preliminary data.</text>
</comment>
<dbReference type="InterPro" id="IPR036390">
    <property type="entry name" value="WH_DNA-bd_sf"/>
</dbReference>
<accession>A0A7W7HZ88</accession>
<keyword evidence="3" id="KW-0804">Transcription</keyword>
<dbReference type="PROSITE" id="PS50987">
    <property type="entry name" value="HTH_ARSR_2"/>
    <property type="match status" value="1"/>
</dbReference>
<keyword evidence="6" id="KW-1185">Reference proteome</keyword>
<dbReference type="AlphaFoldDB" id="A0A7W7HZ88"/>
<keyword evidence="2 5" id="KW-0238">DNA-binding</keyword>
<sequence length="332" mass="34976">MIRLEFAPADLAGVRFAHSPMAEVVASGVALTAPDRYWMYAAWRAQVAPVVAASRLTTFAAVMARPNRWVPDFLTPVPTMARPLLRDELAQVAATPLDQVAYEVAYAWRGVTAVPPEAARFGTDPAGALAVLVHEIRRYFAVALAPYWARLRAAAEAEIAHRGRAAIEHGPGALVRDLHPTVTWNASALSIGQGGDVADVGLDGNGLTLLPSGFAGPKVLTVMEPARGRALWYPPRGHGALWESPARAEPTAALAALLGPTRAAVLTLLDVPHSTGEVASALGLAAATASHHLTTLRDAGLVAGSRTGRRLRYLRTGLGEQLGGATVVSRRS</sequence>
<dbReference type="GO" id="GO:0003677">
    <property type="term" value="F:DNA binding"/>
    <property type="evidence" value="ECO:0007669"/>
    <property type="project" value="UniProtKB-KW"/>
</dbReference>
<dbReference type="Proteomes" id="UP000578112">
    <property type="component" value="Unassembled WGS sequence"/>
</dbReference>
<evidence type="ECO:0000313" key="5">
    <source>
        <dbReference type="EMBL" id="MBB4763436.1"/>
    </source>
</evidence>
<dbReference type="InterPro" id="IPR001845">
    <property type="entry name" value="HTH_ArsR_DNA-bd_dom"/>
</dbReference>
<protein>
    <submittedName>
        <fullName evidence="5">DNA-binding transcriptional ArsR family regulator</fullName>
    </submittedName>
</protein>
<gene>
    <name evidence="5" type="ORF">BJ971_003992</name>
</gene>
<dbReference type="InterPro" id="IPR051011">
    <property type="entry name" value="Metal_resp_trans_reg"/>
</dbReference>
<dbReference type="InterPro" id="IPR011991">
    <property type="entry name" value="ArsR-like_HTH"/>
</dbReference>
<dbReference type="PANTHER" id="PTHR43132:SF6">
    <property type="entry name" value="HTH-TYPE TRANSCRIPTIONAL REPRESSOR CZRA"/>
    <property type="match status" value="1"/>
</dbReference>
<reference evidence="5 6" key="1">
    <citation type="submission" date="2020-08" db="EMBL/GenBank/DDBJ databases">
        <title>Sequencing the genomes of 1000 actinobacteria strains.</title>
        <authorList>
            <person name="Klenk H.-P."/>
        </authorList>
    </citation>
    <scope>NUCLEOTIDE SEQUENCE [LARGE SCALE GENOMIC DNA]</scope>
    <source>
        <strain evidence="5 6">DSM 43149</strain>
    </source>
</reference>
<dbReference type="CDD" id="cd00090">
    <property type="entry name" value="HTH_ARSR"/>
    <property type="match status" value="1"/>
</dbReference>
<dbReference type="PANTHER" id="PTHR43132">
    <property type="entry name" value="ARSENICAL RESISTANCE OPERON REPRESSOR ARSR-RELATED"/>
    <property type="match status" value="1"/>
</dbReference>
<dbReference type="RefSeq" id="WP_184994756.1">
    <property type="nucleotide sequence ID" value="NZ_BOMK01000010.1"/>
</dbReference>
<dbReference type="EMBL" id="JACHNH010000001">
    <property type="protein sequence ID" value="MBB4763436.1"/>
    <property type="molecule type" value="Genomic_DNA"/>
</dbReference>
<feature type="domain" description="HTH arsR-type" evidence="4">
    <location>
        <begin position="242"/>
        <end position="332"/>
    </location>
</feature>
<organism evidence="5 6">
    <name type="scientific">Actinoplanes digitatis</name>
    <dbReference type="NCBI Taxonomy" id="1868"/>
    <lineage>
        <taxon>Bacteria</taxon>
        <taxon>Bacillati</taxon>
        <taxon>Actinomycetota</taxon>
        <taxon>Actinomycetes</taxon>
        <taxon>Micromonosporales</taxon>
        <taxon>Micromonosporaceae</taxon>
        <taxon>Actinoplanes</taxon>
    </lineage>
</organism>
<dbReference type="GO" id="GO:0003700">
    <property type="term" value="F:DNA-binding transcription factor activity"/>
    <property type="evidence" value="ECO:0007669"/>
    <property type="project" value="InterPro"/>
</dbReference>
<dbReference type="SMART" id="SM00418">
    <property type="entry name" value="HTH_ARSR"/>
    <property type="match status" value="1"/>
</dbReference>
<dbReference type="SMART" id="SM00419">
    <property type="entry name" value="HTH_CRP"/>
    <property type="match status" value="1"/>
</dbReference>
<name>A0A7W7HZ88_9ACTN</name>
<dbReference type="InterPro" id="IPR036388">
    <property type="entry name" value="WH-like_DNA-bd_sf"/>
</dbReference>
<dbReference type="Gene3D" id="1.10.10.10">
    <property type="entry name" value="Winged helix-like DNA-binding domain superfamily/Winged helix DNA-binding domain"/>
    <property type="match status" value="1"/>
</dbReference>
<evidence type="ECO:0000256" key="2">
    <source>
        <dbReference type="ARBA" id="ARBA00023125"/>
    </source>
</evidence>
<dbReference type="PRINTS" id="PR00778">
    <property type="entry name" value="HTHARSR"/>
</dbReference>
<evidence type="ECO:0000256" key="3">
    <source>
        <dbReference type="ARBA" id="ARBA00023163"/>
    </source>
</evidence>
<evidence type="ECO:0000259" key="4">
    <source>
        <dbReference type="PROSITE" id="PS50987"/>
    </source>
</evidence>
<proteinExistence type="predicted"/>
<dbReference type="Pfam" id="PF12840">
    <property type="entry name" value="HTH_20"/>
    <property type="match status" value="1"/>
</dbReference>
<dbReference type="InterPro" id="IPR012318">
    <property type="entry name" value="HTH_CRP"/>
</dbReference>